<evidence type="ECO:0000259" key="6">
    <source>
        <dbReference type="PROSITE" id="PS50003"/>
    </source>
</evidence>
<reference evidence="8" key="1">
    <citation type="submission" date="2023-10" db="EMBL/GenBank/DDBJ databases">
        <title>Genome assemblies of two species of porcelain crab, Petrolisthes cinctipes and Petrolisthes manimaculis (Anomura: Porcellanidae).</title>
        <authorList>
            <person name="Angst P."/>
        </authorList>
    </citation>
    <scope>NUCLEOTIDE SEQUENCE</scope>
    <source>
        <strain evidence="8">PB745_01</strain>
        <tissue evidence="8">Gill</tissue>
    </source>
</reference>
<dbReference type="PANTHER" id="PTHR46280:SF3">
    <property type="entry name" value="PLECKSTRIN HOMOLOGY DOMAIN-CONTAINING FAMILY F MEMBER 1 HOMOLOG"/>
    <property type="match status" value="1"/>
</dbReference>
<name>A0AAE1FYR1_PETCI</name>
<dbReference type="GO" id="GO:0008270">
    <property type="term" value="F:zinc ion binding"/>
    <property type="evidence" value="ECO:0007669"/>
    <property type="project" value="UniProtKB-KW"/>
</dbReference>
<protein>
    <recommendedName>
        <fullName evidence="10">Pleckstrin homology domain-containing family F member 2</fullName>
    </recommendedName>
</protein>
<dbReference type="InterPro" id="IPR011011">
    <property type="entry name" value="Znf_FYVE_PHD"/>
</dbReference>
<dbReference type="SUPFAM" id="SSF57903">
    <property type="entry name" value="FYVE/PHD zinc finger"/>
    <property type="match status" value="1"/>
</dbReference>
<dbReference type="InterPro" id="IPR013083">
    <property type="entry name" value="Znf_RING/FYVE/PHD"/>
</dbReference>
<comment type="caution">
    <text evidence="8">The sequence shown here is derived from an EMBL/GenBank/DDBJ whole genome shotgun (WGS) entry which is preliminary data.</text>
</comment>
<evidence type="ECO:0000259" key="7">
    <source>
        <dbReference type="PROSITE" id="PS50178"/>
    </source>
</evidence>
<dbReference type="InterPro" id="IPR037871">
    <property type="entry name" value="PH_Phafin"/>
</dbReference>
<dbReference type="SMART" id="SM00064">
    <property type="entry name" value="FYVE"/>
    <property type="match status" value="1"/>
</dbReference>
<feature type="compositionally biased region" description="Acidic residues" evidence="5">
    <location>
        <begin position="334"/>
        <end position="351"/>
    </location>
</feature>
<keyword evidence="9" id="KW-1185">Reference proteome</keyword>
<organism evidence="8 9">
    <name type="scientific">Petrolisthes cinctipes</name>
    <name type="common">Flat porcelain crab</name>
    <dbReference type="NCBI Taxonomy" id="88211"/>
    <lineage>
        <taxon>Eukaryota</taxon>
        <taxon>Metazoa</taxon>
        <taxon>Ecdysozoa</taxon>
        <taxon>Arthropoda</taxon>
        <taxon>Crustacea</taxon>
        <taxon>Multicrustacea</taxon>
        <taxon>Malacostraca</taxon>
        <taxon>Eumalacostraca</taxon>
        <taxon>Eucarida</taxon>
        <taxon>Decapoda</taxon>
        <taxon>Pleocyemata</taxon>
        <taxon>Anomura</taxon>
        <taxon>Galatheoidea</taxon>
        <taxon>Porcellanidae</taxon>
        <taxon>Petrolisthes</taxon>
    </lineage>
</organism>
<proteinExistence type="predicted"/>
<dbReference type="GO" id="GO:0007032">
    <property type="term" value="P:endosome organization"/>
    <property type="evidence" value="ECO:0007669"/>
    <property type="project" value="TreeGrafter"/>
</dbReference>
<dbReference type="PROSITE" id="PS50003">
    <property type="entry name" value="PH_DOMAIN"/>
    <property type="match status" value="1"/>
</dbReference>
<feature type="domain" description="FYVE-type" evidence="7">
    <location>
        <begin position="152"/>
        <end position="212"/>
    </location>
</feature>
<keyword evidence="2 4" id="KW-0863">Zinc-finger</keyword>
<dbReference type="CDD" id="cd15717">
    <property type="entry name" value="FYVE_PKHF"/>
    <property type="match status" value="1"/>
</dbReference>
<dbReference type="AlphaFoldDB" id="A0AAE1FYR1"/>
<dbReference type="InterPro" id="IPR011993">
    <property type="entry name" value="PH-like_dom_sf"/>
</dbReference>
<accession>A0AAE1FYR1</accession>
<dbReference type="InterPro" id="IPR000306">
    <property type="entry name" value="Znf_FYVE"/>
</dbReference>
<dbReference type="EMBL" id="JAWQEG010001112">
    <property type="protein sequence ID" value="KAK3882259.1"/>
    <property type="molecule type" value="Genomic_DNA"/>
</dbReference>
<feature type="compositionally biased region" description="Low complexity" evidence="5">
    <location>
        <begin position="397"/>
        <end position="453"/>
    </location>
</feature>
<evidence type="ECO:0000256" key="2">
    <source>
        <dbReference type="ARBA" id="ARBA00022771"/>
    </source>
</evidence>
<evidence type="ECO:0000313" key="8">
    <source>
        <dbReference type="EMBL" id="KAK3882259.1"/>
    </source>
</evidence>
<evidence type="ECO:0000313" key="9">
    <source>
        <dbReference type="Proteomes" id="UP001286313"/>
    </source>
</evidence>
<evidence type="ECO:0008006" key="10">
    <source>
        <dbReference type="Google" id="ProtNLM"/>
    </source>
</evidence>
<dbReference type="InterPro" id="IPR001849">
    <property type="entry name" value="PH_domain"/>
</dbReference>
<feature type="region of interest" description="Disordered" evidence="5">
    <location>
        <begin position="255"/>
        <end position="465"/>
    </location>
</feature>
<dbReference type="Gene3D" id="2.30.29.30">
    <property type="entry name" value="Pleckstrin-homology domain (PH domain)/Phosphotyrosine-binding domain (PTB)"/>
    <property type="match status" value="1"/>
</dbReference>
<dbReference type="InterPro" id="IPR017455">
    <property type="entry name" value="Znf_FYVE-rel"/>
</dbReference>
<feature type="compositionally biased region" description="Acidic residues" evidence="5">
    <location>
        <begin position="360"/>
        <end position="371"/>
    </location>
</feature>
<dbReference type="Proteomes" id="UP001286313">
    <property type="component" value="Unassembled WGS sequence"/>
</dbReference>
<feature type="compositionally biased region" description="Polar residues" evidence="5">
    <location>
        <begin position="454"/>
        <end position="465"/>
    </location>
</feature>
<gene>
    <name evidence="8" type="ORF">Pcinc_013358</name>
</gene>
<dbReference type="Pfam" id="PF01363">
    <property type="entry name" value="FYVE"/>
    <property type="match status" value="1"/>
</dbReference>
<dbReference type="GO" id="GO:0005769">
    <property type="term" value="C:early endosome"/>
    <property type="evidence" value="ECO:0007669"/>
    <property type="project" value="TreeGrafter"/>
</dbReference>
<dbReference type="GO" id="GO:0035091">
    <property type="term" value="F:phosphatidylinositol binding"/>
    <property type="evidence" value="ECO:0007669"/>
    <property type="project" value="TreeGrafter"/>
</dbReference>
<dbReference type="PANTHER" id="PTHR46280">
    <property type="entry name" value="PLECKSTRIN HOMOLOGY DOMAIN-CONTAINING FAMILY F MEMBER 2-RELATED"/>
    <property type="match status" value="1"/>
</dbReference>
<keyword evidence="1" id="KW-0479">Metal-binding</keyword>
<keyword evidence="3" id="KW-0862">Zinc</keyword>
<evidence type="ECO:0000256" key="4">
    <source>
        <dbReference type="PROSITE-ProRule" id="PRU00091"/>
    </source>
</evidence>
<dbReference type="Pfam" id="PF00169">
    <property type="entry name" value="PH"/>
    <property type="match status" value="1"/>
</dbReference>
<evidence type="ECO:0000256" key="5">
    <source>
        <dbReference type="SAM" id="MobiDB-lite"/>
    </source>
</evidence>
<evidence type="ECO:0000256" key="1">
    <source>
        <dbReference type="ARBA" id="ARBA00022723"/>
    </source>
</evidence>
<dbReference type="InterPro" id="IPR051765">
    <property type="entry name" value="PH_domain-containing_F"/>
</dbReference>
<dbReference type="SUPFAM" id="SSF50729">
    <property type="entry name" value="PH domain-like"/>
    <property type="match status" value="1"/>
</dbReference>
<dbReference type="CDD" id="cd01218">
    <property type="entry name" value="PH_Phafin2-like"/>
    <property type="match status" value="1"/>
</dbReference>
<dbReference type="GO" id="GO:0008333">
    <property type="term" value="P:endosome to lysosome transport"/>
    <property type="evidence" value="ECO:0007669"/>
    <property type="project" value="TreeGrafter"/>
</dbReference>
<evidence type="ECO:0000256" key="3">
    <source>
        <dbReference type="ARBA" id="ARBA00022833"/>
    </source>
</evidence>
<feature type="compositionally biased region" description="Polar residues" evidence="5">
    <location>
        <begin position="372"/>
        <end position="384"/>
    </location>
</feature>
<dbReference type="PROSITE" id="PS50178">
    <property type="entry name" value="ZF_FYVE"/>
    <property type="match status" value="1"/>
</dbReference>
<dbReference type="Gene3D" id="3.30.40.10">
    <property type="entry name" value="Zinc/RING finger domain, C3HC4 (zinc finger)"/>
    <property type="match status" value="1"/>
</dbReference>
<feature type="domain" description="PH" evidence="6">
    <location>
        <begin position="35"/>
        <end position="131"/>
    </location>
</feature>
<sequence>MVDRLVNSEANARRIAMVESCFGTSGQPLHEPGRVLVGEGVLTKMCRKKPKPRQFFLFNDILVYGNIVLNKKKYNKQHLIPLEEVSLSSLEDDGQFRNGWLIKTPTKSFAVYAATATEKAEWMAHISKCVSDLLRKSGKKAAENHAAVWVPDKETQVCMHCKKTQFTLINRRHHCRNCGRVVCGPCSSKKIMLQHQSSKPLRVCLSCHDELSSTQSTGPLKTMQGRMEDILSVEEEAEDDKDSGDEDITIALMTNPHVEELGPPPPPRRPKSNQQEQQESGNNKPAPGDKKKKKEGDQEKEGEDVADLIDISGGLFGDVDDQDEDALPPTLWWDDIDLQGPEDLEEENEEDMKERNNDSSGDDDSDDDTDDATVTSPQAATETMTFYEGGDASNGETQAAVDTTPATPPTNDDSTATTAAPPQPQETASSTNTGASDATTTTTTPSSSAADTSIANTSFSDQMEH</sequence>
<dbReference type="FunFam" id="2.30.29.30:FF:000167">
    <property type="entry name" value="Pleckstrin homology domain-containing family F member 2"/>
    <property type="match status" value="1"/>
</dbReference>
<dbReference type="SMART" id="SM00233">
    <property type="entry name" value="PH"/>
    <property type="match status" value="1"/>
</dbReference>